<accession>A0A812JB75</accession>
<gene>
    <name evidence="2" type="ORF">SNAT2548_LOCUS6150</name>
</gene>
<evidence type="ECO:0000313" key="2">
    <source>
        <dbReference type="EMBL" id="CAE7202533.1"/>
    </source>
</evidence>
<reference evidence="2" key="1">
    <citation type="submission" date="2021-02" db="EMBL/GenBank/DDBJ databases">
        <authorList>
            <person name="Dougan E. K."/>
            <person name="Rhodes N."/>
            <person name="Thang M."/>
            <person name="Chan C."/>
        </authorList>
    </citation>
    <scope>NUCLEOTIDE SEQUENCE</scope>
</reference>
<feature type="transmembrane region" description="Helical" evidence="1">
    <location>
        <begin position="123"/>
        <end position="142"/>
    </location>
</feature>
<keyword evidence="3" id="KW-1185">Reference proteome</keyword>
<dbReference type="EMBL" id="CAJNDS010000402">
    <property type="protein sequence ID" value="CAE7202533.1"/>
    <property type="molecule type" value="Genomic_DNA"/>
</dbReference>
<feature type="transmembrane region" description="Helical" evidence="1">
    <location>
        <begin position="87"/>
        <end position="111"/>
    </location>
</feature>
<evidence type="ECO:0000256" key="1">
    <source>
        <dbReference type="SAM" id="Phobius"/>
    </source>
</evidence>
<organism evidence="2 3">
    <name type="scientific">Symbiodinium natans</name>
    <dbReference type="NCBI Taxonomy" id="878477"/>
    <lineage>
        <taxon>Eukaryota</taxon>
        <taxon>Sar</taxon>
        <taxon>Alveolata</taxon>
        <taxon>Dinophyceae</taxon>
        <taxon>Suessiales</taxon>
        <taxon>Symbiodiniaceae</taxon>
        <taxon>Symbiodinium</taxon>
    </lineage>
</organism>
<evidence type="ECO:0000313" key="3">
    <source>
        <dbReference type="Proteomes" id="UP000604046"/>
    </source>
</evidence>
<dbReference type="AlphaFoldDB" id="A0A812JB75"/>
<dbReference type="Proteomes" id="UP000604046">
    <property type="component" value="Unassembled WGS sequence"/>
</dbReference>
<dbReference type="OrthoDB" id="438126at2759"/>
<protein>
    <submittedName>
        <fullName evidence="2">Uncharacterized protein</fullName>
    </submittedName>
</protein>
<name>A0A812JB75_9DINO</name>
<keyword evidence="1" id="KW-0812">Transmembrane</keyword>
<keyword evidence="1" id="KW-0472">Membrane</keyword>
<dbReference type="Gene3D" id="3.30.450.20">
    <property type="entry name" value="PAS domain"/>
    <property type="match status" value="1"/>
</dbReference>
<comment type="caution">
    <text evidence="2">The sequence shown here is derived from an EMBL/GenBank/DDBJ whole genome shotgun (WGS) entry which is preliminary data.</text>
</comment>
<sequence length="558" mass="61340">MELLEALTLIEDDLTLCACILLETLVVLKFFVLLLQYLYRSPPGGQRHPILRELSCACEWVKAGLGNLTGPTSKPVAEAWDSLQRRVLLYFGRTMFVFASYRIVAVQVWYVQGRSRDDPSIDLPLLGAFAVMLMVSTFPCFRTRMAMDLVFWLLQFLSFISMLLARTDHMFQVLLLTVIIRTVSSLWVRSGRWALIAHLPNSVYVLYAVPMPRSTSLAASLGLALAIITVRQFMYQTVELCVALKTKTIKLDAVSALMTGFCDCVVHLDRDLKLLEDSPRIAALLLCGASHGTTCTRGASFLELVCEDDRGRVQSVFDDSFAAMPVTHSLALNVRLVDSDGNQVKVEMMHMPFFDEHGEPCHLLGVRESDDVTTAATLAPLHRDTVSATLVNFGGATEKAYVVFDAMSFDILLASSDFEALFAKCTGHAANLEDMSVHDLSADVGNSSLSRKIQIAVNSFHNNSTYSSKSLDLGSFRFFGACKMKVQVDLQHDAALATLVGTLHVTPTNPGLLLQPEVHVGRRKKARKHLASLLLSGCRVTGGSSALQSLKSTPQAPD</sequence>
<feature type="transmembrane region" description="Helical" evidence="1">
    <location>
        <begin position="20"/>
        <end position="39"/>
    </location>
</feature>
<proteinExistence type="predicted"/>
<keyword evidence="1" id="KW-1133">Transmembrane helix</keyword>
<feature type="transmembrane region" description="Helical" evidence="1">
    <location>
        <begin position="149"/>
        <end position="165"/>
    </location>
</feature>
<dbReference type="InterPro" id="IPR035965">
    <property type="entry name" value="PAS-like_dom_sf"/>
</dbReference>
<dbReference type="SUPFAM" id="SSF55785">
    <property type="entry name" value="PYP-like sensor domain (PAS domain)"/>
    <property type="match status" value="1"/>
</dbReference>